<reference evidence="7 8" key="1">
    <citation type="submission" date="2020-02" db="EMBL/GenBank/DDBJ databases">
        <title>complete genome sequence of Rhodobacteraceae bacterium.</title>
        <authorList>
            <person name="Park J."/>
            <person name="Kim Y.-S."/>
            <person name="Kim K.-H."/>
        </authorList>
    </citation>
    <scope>NUCLEOTIDE SEQUENCE [LARGE SCALE GENOMIC DNA]</scope>
    <source>
        <strain evidence="7 8">RR4-56</strain>
    </source>
</reference>
<evidence type="ECO:0000256" key="6">
    <source>
        <dbReference type="HAMAP-Rule" id="MF_00361"/>
    </source>
</evidence>
<comment type="catalytic activity">
    <reaction evidence="5 6">
        <text>NAD(+) + ATP = ADP + NADP(+) + H(+)</text>
        <dbReference type="Rhea" id="RHEA:18629"/>
        <dbReference type="ChEBI" id="CHEBI:15378"/>
        <dbReference type="ChEBI" id="CHEBI:30616"/>
        <dbReference type="ChEBI" id="CHEBI:57540"/>
        <dbReference type="ChEBI" id="CHEBI:58349"/>
        <dbReference type="ChEBI" id="CHEBI:456216"/>
        <dbReference type="EC" id="2.7.1.23"/>
    </reaction>
</comment>
<comment type="cofactor">
    <cofactor evidence="6">
        <name>a divalent metal cation</name>
        <dbReference type="ChEBI" id="CHEBI:60240"/>
    </cofactor>
</comment>
<dbReference type="GO" id="GO:0046872">
    <property type="term" value="F:metal ion binding"/>
    <property type="evidence" value="ECO:0007669"/>
    <property type="project" value="UniProtKB-UniRule"/>
</dbReference>
<dbReference type="Proteomes" id="UP000503336">
    <property type="component" value="Chromosome"/>
</dbReference>
<keyword evidence="6" id="KW-0547">Nucleotide-binding</keyword>
<protein>
    <recommendedName>
        <fullName evidence="6">NAD kinase</fullName>
        <ecNumber evidence="6">2.7.1.23</ecNumber>
    </recommendedName>
    <alternativeName>
        <fullName evidence="6">ATP-dependent NAD kinase</fullName>
    </alternativeName>
</protein>
<keyword evidence="2 6" id="KW-0418">Kinase</keyword>
<keyword evidence="6" id="KW-0963">Cytoplasm</keyword>
<dbReference type="NCBIfam" id="NF003406">
    <property type="entry name" value="PRK04761.1"/>
    <property type="match status" value="1"/>
</dbReference>
<dbReference type="EMBL" id="CP049056">
    <property type="protein sequence ID" value="QIE54715.1"/>
    <property type="molecule type" value="Genomic_DNA"/>
</dbReference>
<dbReference type="SUPFAM" id="SSF111331">
    <property type="entry name" value="NAD kinase/diacylglycerol kinase-like"/>
    <property type="match status" value="1"/>
</dbReference>
<gene>
    <name evidence="6" type="primary">nadK</name>
    <name evidence="7" type="ORF">G5B40_04210</name>
</gene>
<feature type="active site" description="Proton acceptor" evidence="6">
    <location>
        <position position="44"/>
    </location>
</feature>
<dbReference type="GO" id="GO:0005737">
    <property type="term" value="C:cytoplasm"/>
    <property type="evidence" value="ECO:0007669"/>
    <property type="project" value="UniProtKB-SubCell"/>
</dbReference>
<evidence type="ECO:0000256" key="1">
    <source>
        <dbReference type="ARBA" id="ARBA00022679"/>
    </source>
</evidence>
<dbReference type="GO" id="GO:0005524">
    <property type="term" value="F:ATP binding"/>
    <property type="evidence" value="ECO:0007669"/>
    <property type="project" value="UniProtKB-KW"/>
</dbReference>
<comment type="function">
    <text evidence="6">Involved in the regulation of the intracellular balance of NAD and NADP, and is a key enzyme in the biosynthesis of NADP. Catalyzes specifically the phosphorylation on 2'-hydroxyl of the adenosine moiety of NAD to yield NADP.</text>
</comment>
<evidence type="ECO:0000256" key="5">
    <source>
        <dbReference type="ARBA" id="ARBA00047925"/>
    </source>
</evidence>
<dbReference type="InterPro" id="IPR016064">
    <property type="entry name" value="NAD/diacylglycerol_kinase_sf"/>
</dbReference>
<feature type="binding site" evidence="6">
    <location>
        <position position="152"/>
    </location>
    <ligand>
        <name>NAD(+)</name>
        <dbReference type="ChEBI" id="CHEBI:57540"/>
    </ligand>
</feature>
<dbReference type="Pfam" id="PF01513">
    <property type="entry name" value="NAD_kinase"/>
    <property type="match status" value="1"/>
</dbReference>
<feature type="binding site" evidence="6">
    <location>
        <begin position="155"/>
        <end position="160"/>
    </location>
    <ligand>
        <name>NAD(+)</name>
        <dbReference type="ChEBI" id="CHEBI:57540"/>
    </ligand>
</feature>
<dbReference type="InterPro" id="IPR002504">
    <property type="entry name" value="NADK"/>
</dbReference>
<feature type="binding site" evidence="6">
    <location>
        <begin position="44"/>
        <end position="45"/>
    </location>
    <ligand>
        <name>NAD(+)</name>
        <dbReference type="ChEBI" id="CHEBI:57540"/>
    </ligand>
</feature>
<comment type="caution">
    <text evidence="6">Lacks conserved residue(s) required for the propagation of feature annotation.</text>
</comment>
<evidence type="ECO:0000256" key="3">
    <source>
        <dbReference type="ARBA" id="ARBA00022857"/>
    </source>
</evidence>
<comment type="similarity">
    <text evidence="6">Belongs to the NAD kinase family.</text>
</comment>
<dbReference type="KEGG" id="hdh:G5B40_04210"/>
<dbReference type="RefSeq" id="WP_165095420.1">
    <property type="nucleotide sequence ID" value="NZ_CP049056.1"/>
</dbReference>
<dbReference type="HAMAP" id="MF_00361">
    <property type="entry name" value="NAD_kinase"/>
    <property type="match status" value="1"/>
</dbReference>
<dbReference type="Gene3D" id="2.60.200.30">
    <property type="entry name" value="Probable inorganic polyphosphate/atp-NAD kinase, domain 2"/>
    <property type="match status" value="1"/>
</dbReference>
<keyword evidence="6" id="KW-0067">ATP-binding</keyword>
<proteinExistence type="inferred from homology"/>
<keyword evidence="3 6" id="KW-0521">NADP</keyword>
<evidence type="ECO:0000313" key="7">
    <source>
        <dbReference type="EMBL" id="QIE54715.1"/>
    </source>
</evidence>
<dbReference type="AlphaFoldDB" id="A0A7L5BT74"/>
<evidence type="ECO:0000256" key="4">
    <source>
        <dbReference type="ARBA" id="ARBA00023027"/>
    </source>
</evidence>
<dbReference type="PANTHER" id="PTHR20275">
    <property type="entry name" value="NAD KINASE"/>
    <property type="match status" value="1"/>
</dbReference>
<dbReference type="GO" id="GO:0051287">
    <property type="term" value="F:NAD binding"/>
    <property type="evidence" value="ECO:0007669"/>
    <property type="project" value="UniProtKB-ARBA"/>
</dbReference>
<dbReference type="InterPro" id="IPR017437">
    <property type="entry name" value="ATP-NAD_kinase_PpnK-typ_C"/>
</dbReference>
<organism evidence="7 8">
    <name type="scientific">Pikeienuella piscinae</name>
    <dbReference type="NCBI Taxonomy" id="2748098"/>
    <lineage>
        <taxon>Bacteria</taxon>
        <taxon>Pseudomonadati</taxon>
        <taxon>Pseudomonadota</taxon>
        <taxon>Alphaproteobacteria</taxon>
        <taxon>Rhodobacterales</taxon>
        <taxon>Paracoccaceae</taxon>
        <taxon>Pikeienuella</taxon>
    </lineage>
</organism>
<evidence type="ECO:0000313" key="8">
    <source>
        <dbReference type="Proteomes" id="UP000503336"/>
    </source>
</evidence>
<dbReference type="GO" id="GO:0006741">
    <property type="term" value="P:NADP+ biosynthetic process"/>
    <property type="evidence" value="ECO:0007669"/>
    <property type="project" value="UniProtKB-UniRule"/>
</dbReference>
<feature type="binding site" evidence="6">
    <location>
        <position position="49"/>
    </location>
    <ligand>
        <name>NAD(+)</name>
        <dbReference type="ChEBI" id="CHEBI:57540"/>
    </ligand>
</feature>
<dbReference type="InterPro" id="IPR017438">
    <property type="entry name" value="ATP-NAD_kinase_N"/>
</dbReference>
<dbReference type="EC" id="2.7.1.23" evidence="6"/>
<feature type="binding site" evidence="6">
    <location>
        <position position="144"/>
    </location>
    <ligand>
        <name>NAD(+)</name>
        <dbReference type="ChEBI" id="CHEBI:57540"/>
    </ligand>
</feature>
<keyword evidence="8" id="KW-1185">Reference proteome</keyword>
<accession>A0A7L5BT74</accession>
<keyword evidence="4 6" id="KW-0520">NAD</keyword>
<name>A0A7L5BT74_9RHOB</name>
<dbReference type="Pfam" id="PF20143">
    <property type="entry name" value="NAD_kinase_C"/>
    <property type="match status" value="1"/>
</dbReference>
<dbReference type="GO" id="GO:0019674">
    <property type="term" value="P:NAD+ metabolic process"/>
    <property type="evidence" value="ECO:0007669"/>
    <property type="project" value="InterPro"/>
</dbReference>
<dbReference type="GO" id="GO:0003951">
    <property type="term" value="F:NAD+ kinase activity"/>
    <property type="evidence" value="ECO:0007669"/>
    <property type="project" value="UniProtKB-UniRule"/>
</dbReference>
<comment type="subcellular location">
    <subcellularLocation>
        <location evidence="6">Cytoplasm</location>
    </subcellularLocation>
</comment>
<dbReference type="Gene3D" id="3.40.50.10330">
    <property type="entry name" value="Probable inorganic polyphosphate/atp-NAD kinase, domain 1"/>
    <property type="match status" value="1"/>
</dbReference>
<dbReference type="PANTHER" id="PTHR20275:SF0">
    <property type="entry name" value="NAD KINASE"/>
    <property type="match status" value="1"/>
</dbReference>
<sequence>MAYDKIHFTASNAPSAQEALTTMTGRYGQVAAAQADVIVALGGDGFMLHTLHDTLHLEAPVYGMNRGSVGFMMNDYGEDDIHTRLNAAERTTIFPLRMKATTVNGMSTEALAINEVSLLRMTFQAAKLRISVDGRERMRELICDGALIATPAGSTAYNLSAHGPILPIESKLMALTPISAFRPRRWRGAVLPQDAVVLIEALEESKRPILAVADSTEVRQISKVEVSFHQQIEINLLYDPGHGLNERILKEQFLADG</sequence>
<feature type="binding site" evidence="6">
    <location>
        <begin position="114"/>
        <end position="115"/>
    </location>
    <ligand>
        <name>NAD(+)</name>
        <dbReference type="ChEBI" id="CHEBI:57540"/>
    </ligand>
</feature>
<evidence type="ECO:0000256" key="2">
    <source>
        <dbReference type="ARBA" id="ARBA00022777"/>
    </source>
</evidence>
<keyword evidence="1 6" id="KW-0808">Transferase</keyword>